<evidence type="ECO:0000256" key="1">
    <source>
        <dbReference type="SAM" id="MobiDB-lite"/>
    </source>
</evidence>
<proteinExistence type="predicted"/>
<sequence>MCISEWHKRGGLVGLVRPSGPWRYAAIPGPNSPRRLGRRKCGRLPVRQLLVGPSLSPGRGTYMYTDRKMWKRVGQTRLIEKPSDRVQTEEKHTNCPRAEAAIRPRWDQAAENTSPTSPEGLFTWPVGRLTG</sequence>
<accession>A0A448XBQ9</accession>
<evidence type="ECO:0000313" key="3">
    <source>
        <dbReference type="Proteomes" id="UP000784294"/>
    </source>
</evidence>
<reference evidence="2" key="1">
    <citation type="submission" date="2018-11" db="EMBL/GenBank/DDBJ databases">
        <authorList>
            <consortium name="Pathogen Informatics"/>
        </authorList>
    </citation>
    <scope>NUCLEOTIDE SEQUENCE</scope>
</reference>
<dbReference type="EMBL" id="CAAALY010245190">
    <property type="protein sequence ID" value="VEL33114.1"/>
    <property type="molecule type" value="Genomic_DNA"/>
</dbReference>
<gene>
    <name evidence="2" type="ORF">PXEA_LOCUS26554</name>
</gene>
<comment type="caution">
    <text evidence="2">The sequence shown here is derived from an EMBL/GenBank/DDBJ whole genome shotgun (WGS) entry which is preliminary data.</text>
</comment>
<evidence type="ECO:0000313" key="2">
    <source>
        <dbReference type="EMBL" id="VEL33114.1"/>
    </source>
</evidence>
<feature type="compositionally biased region" description="Basic and acidic residues" evidence="1">
    <location>
        <begin position="81"/>
        <end position="93"/>
    </location>
</feature>
<dbReference type="AlphaFoldDB" id="A0A448XBQ9"/>
<feature type="region of interest" description="Disordered" evidence="1">
    <location>
        <begin position="81"/>
        <end position="131"/>
    </location>
</feature>
<name>A0A448XBQ9_9PLAT</name>
<dbReference type="Proteomes" id="UP000784294">
    <property type="component" value="Unassembled WGS sequence"/>
</dbReference>
<keyword evidence="3" id="KW-1185">Reference proteome</keyword>
<organism evidence="2 3">
    <name type="scientific">Protopolystoma xenopodis</name>
    <dbReference type="NCBI Taxonomy" id="117903"/>
    <lineage>
        <taxon>Eukaryota</taxon>
        <taxon>Metazoa</taxon>
        <taxon>Spiralia</taxon>
        <taxon>Lophotrochozoa</taxon>
        <taxon>Platyhelminthes</taxon>
        <taxon>Monogenea</taxon>
        <taxon>Polyopisthocotylea</taxon>
        <taxon>Polystomatidea</taxon>
        <taxon>Polystomatidae</taxon>
        <taxon>Protopolystoma</taxon>
    </lineage>
</organism>
<protein>
    <submittedName>
        <fullName evidence="2">Uncharacterized protein</fullName>
    </submittedName>
</protein>